<dbReference type="PANTHER" id="PTHR31791:SF47">
    <property type="entry name" value="INACTIVE FRIGIDA-LIKE PROTEIN 2"/>
    <property type="match status" value="1"/>
</dbReference>
<dbReference type="GO" id="GO:0009908">
    <property type="term" value="P:flower development"/>
    <property type="evidence" value="ECO:0007669"/>
    <property type="project" value="UniProtKB-KW"/>
</dbReference>
<keyword evidence="4 5" id="KW-0287">Flowering</keyword>
<dbReference type="STRING" id="542762.A0A4S4D768"/>
<organism evidence="7 8">
    <name type="scientific">Camellia sinensis var. sinensis</name>
    <name type="common">China tea</name>
    <dbReference type="NCBI Taxonomy" id="542762"/>
    <lineage>
        <taxon>Eukaryota</taxon>
        <taxon>Viridiplantae</taxon>
        <taxon>Streptophyta</taxon>
        <taxon>Embryophyta</taxon>
        <taxon>Tracheophyta</taxon>
        <taxon>Spermatophyta</taxon>
        <taxon>Magnoliopsida</taxon>
        <taxon>eudicotyledons</taxon>
        <taxon>Gunneridae</taxon>
        <taxon>Pentapetalae</taxon>
        <taxon>asterids</taxon>
        <taxon>Ericales</taxon>
        <taxon>Theaceae</taxon>
        <taxon>Camellia</taxon>
    </lineage>
</organism>
<dbReference type="InterPro" id="IPR012474">
    <property type="entry name" value="Frigida"/>
</dbReference>
<evidence type="ECO:0000313" key="7">
    <source>
        <dbReference type="EMBL" id="THF97793.1"/>
    </source>
</evidence>
<feature type="compositionally biased region" description="Polar residues" evidence="6">
    <location>
        <begin position="309"/>
        <end position="322"/>
    </location>
</feature>
<keyword evidence="2 5" id="KW-0217">Developmental protein</keyword>
<keyword evidence="8" id="KW-1185">Reference proteome</keyword>
<comment type="similarity">
    <text evidence="1 5">Belongs to the Frigida family.</text>
</comment>
<evidence type="ECO:0000256" key="5">
    <source>
        <dbReference type="RuleBase" id="RU364012"/>
    </source>
</evidence>
<dbReference type="AlphaFoldDB" id="A0A4S4D768"/>
<evidence type="ECO:0000256" key="2">
    <source>
        <dbReference type="ARBA" id="ARBA00022473"/>
    </source>
</evidence>
<dbReference type="Pfam" id="PF07899">
    <property type="entry name" value="Frigida"/>
    <property type="match status" value="2"/>
</dbReference>
<feature type="region of interest" description="Disordered" evidence="6">
    <location>
        <begin position="303"/>
        <end position="347"/>
    </location>
</feature>
<dbReference type="PANTHER" id="PTHR31791">
    <property type="entry name" value="FRIGIDA-LIKE PROTEIN 3-RELATED"/>
    <property type="match status" value="1"/>
</dbReference>
<dbReference type="GO" id="GO:0030154">
    <property type="term" value="P:cell differentiation"/>
    <property type="evidence" value="ECO:0007669"/>
    <property type="project" value="UniProtKB-KW"/>
</dbReference>
<dbReference type="Proteomes" id="UP000306102">
    <property type="component" value="Unassembled WGS sequence"/>
</dbReference>
<comment type="caution">
    <text evidence="7">The sequence shown here is derived from an EMBL/GenBank/DDBJ whole genome shotgun (WGS) entry which is preliminary data.</text>
</comment>
<gene>
    <name evidence="7" type="ORF">TEA_013391</name>
</gene>
<proteinExistence type="inferred from homology"/>
<dbReference type="EMBL" id="SDRB02012421">
    <property type="protein sequence ID" value="THF97793.1"/>
    <property type="molecule type" value="Genomic_DNA"/>
</dbReference>
<evidence type="ECO:0000256" key="1">
    <source>
        <dbReference type="ARBA" id="ARBA00008956"/>
    </source>
</evidence>
<keyword evidence="3 5" id="KW-0221">Differentiation</keyword>
<evidence type="ECO:0000256" key="4">
    <source>
        <dbReference type="ARBA" id="ARBA00023089"/>
    </source>
</evidence>
<evidence type="ECO:0000256" key="3">
    <source>
        <dbReference type="ARBA" id="ARBA00022782"/>
    </source>
</evidence>
<reference evidence="7 8" key="1">
    <citation type="journal article" date="2018" name="Proc. Natl. Acad. Sci. U.S.A.">
        <title>Draft genome sequence of Camellia sinensis var. sinensis provides insights into the evolution of the tea genome and tea quality.</title>
        <authorList>
            <person name="Wei C."/>
            <person name="Yang H."/>
            <person name="Wang S."/>
            <person name="Zhao J."/>
            <person name="Liu C."/>
            <person name="Gao L."/>
            <person name="Xia E."/>
            <person name="Lu Y."/>
            <person name="Tai Y."/>
            <person name="She G."/>
            <person name="Sun J."/>
            <person name="Cao H."/>
            <person name="Tong W."/>
            <person name="Gao Q."/>
            <person name="Li Y."/>
            <person name="Deng W."/>
            <person name="Jiang X."/>
            <person name="Wang W."/>
            <person name="Chen Q."/>
            <person name="Zhang S."/>
            <person name="Li H."/>
            <person name="Wu J."/>
            <person name="Wang P."/>
            <person name="Li P."/>
            <person name="Shi C."/>
            <person name="Zheng F."/>
            <person name="Jian J."/>
            <person name="Huang B."/>
            <person name="Shan D."/>
            <person name="Shi M."/>
            <person name="Fang C."/>
            <person name="Yue Y."/>
            <person name="Li F."/>
            <person name="Li D."/>
            <person name="Wei S."/>
            <person name="Han B."/>
            <person name="Jiang C."/>
            <person name="Yin Y."/>
            <person name="Xia T."/>
            <person name="Zhang Z."/>
            <person name="Bennetzen J.L."/>
            <person name="Zhao S."/>
            <person name="Wan X."/>
        </authorList>
    </citation>
    <scope>NUCLEOTIDE SEQUENCE [LARGE SCALE GENOMIC DNA]</scope>
    <source>
        <strain evidence="8">cv. Shuchazao</strain>
        <tissue evidence="7">Leaf</tissue>
    </source>
</reference>
<accession>A0A4S4D768</accession>
<protein>
    <recommendedName>
        <fullName evidence="5">FRIGIDA-like protein</fullName>
    </recommendedName>
</protein>
<sequence length="426" mass="47587">MPSEVPESIRFASDPAKLILDAMQGCYHSNLEGVKSSKLNVMKRFIPWLRQLLGVSLEVKTHVKEEALKFAANWKAEVIKESRNHSVVWCFLLFLGTYKLASFYNTNELLGFMEIVCDRMEAIYLFSTLGLAYEVPRSYKVVSLLVKLVYKSVPLKRASACLSARALDLSSLHPKEDSVAFSLPEVIGGTITICCPFMLRYVFVRNLIERQLHLEAIRFIFAFNLVDKFPPIPLLKGHLTCAEESANKILKKGHNSLQAQNMATGKEINALKAVIQHIGVLKLESEYSTEDLKARIEQLIRQKEDRTSVVESPASTSQTQEQNVKKRTAPPNPPVVGNASPIQHPPSVFAAGTAPCQYWSRGSTAIPLHTSHSMSQQGSRTPSNWGFSPFSSTGFHFDSAPNFHARPFMPLGTNSHSWSVFKQPQP</sequence>
<evidence type="ECO:0000313" key="8">
    <source>
        <dbReference type="Proteomes" id="UP000306102"/>
    </source>
</evidence>
<name>A0A4S4D768_CAMSN</name>
<evidence type="ECO:0000256" key="6">
    <source>
        <dbReference type="SAM" id="MobiDB-lite"/>
    </source>
</evidence>